<gene>
    <name evidence="2" type="ORF">Q5934_21300</name>
</gene>
<name>A0AAW7ZWN1_ENTAS</name>
<dbReference type="PANTHER" id="PTHR33516">
    <property type="entry name" value="LEXA REPRESSOR"/>
    <property type="match status" value="1"/>
</dbReference>
<evidence type="ECO:0000313" key="3">
    <source>
        <dbReference type="Proteomes" id="UP001176432"/>
    </source>
</evidence>
<dbReference type="InterPro" id="IPR036286">
    <property type="entry name" value="LexA/Signal_pep-like_sf"/>
</dbReference>
<sequence>MGFPSPAADYVEERISLDKRLIAHPSATYMMVAGTTYLRAGIMKGAMLIVDSSLTPKDGSLLVCAVDGEFRIMRYRALPHPCLENPENGRREPLPMKDDVSDTSRPVFGVITYIINDARSGEFDDCPVM</sequence>
<dbReference type="AlphaFoldDB" id="A0AAW7ZWN1"/>
<reference evidence="2" key="1">
    <citation type="submission" date="2023-07" db="EMBL/GenBank/DDBJ databases">
        <title>Isolates cultured from stool samples of acute diarrhea patients.</title>
        <authorList>
            <person name="Jiang S."/>
        </authorList>
    </citation>
    <scope>NUCLEOTIDE SEQUENCE</scope>
    <source>
        <strain evidence="2">L4424</strain>
    </source>
</reference>
<dbReference type="Pfam" id="PF00717">
    <property type="entry name" value="Peptidase_S24"/>
    <property type="match status" value="1"/>
</dbReference>
<dbReference type="Proteomes" id="UP001176432">
    <property type="component" value="Unassembled WGS sequence"/>
</dbReference>
<accession>A0AAW7ZWN1</accession>
<protein>
    <submittedName>
        <fullName evidence="2">S24 family peptidase</fullName>
    </submittedName>
</protein>
<dbReference type="InterPro" id="IPR015927">
    <property type="entry name" value="Peptidase_S24_S26A/B/C"/>
</dbReference>
<feature type="domain" description="Peptidase S24/S26A/S26B/S26C" evidence="1">
    <location>
        <begin position="1"/>
        <end position="76"/>
    </location>
</feature>
<dbReference type="PANTHER" id="PTHR33516:SF2">
    <property type="entry name" value="LEXA REPRESSOR-RELATED"/>
    <property type="match status" value="1"/>
</dbReference>
<dbReference type="SUPFAM" id="SSF51306">
    <property type="entry name" value="LexA/Signal peptidase"/>
    <property type="match status" value="1"/>
</dbReference>
<organism evidence="2 3">
    <name type="scientific">Enterobacter asburiae</name>
    <dbReference type="NCBI Taxonomy" id="61645"/>
    <lineage>
        <taxon>Bacteria</taxon>
        <taxon>Pseudomonadati</taxon>
        <taxon>Pseudomonadota</taxon>
        <taxon>Gammaproteobacteria</taxon>
        <taxon>Enterobacterales</taxon>
        <taxon>Enterobacteriaceae</taxon>
        <taxon>Enterobacter</taxon>
        <taxon>Enterobacter cloacae complex</taxon>
    </lineage>
</organism>
<dbReference type="EMBL" id="JAUPXB010000001">
    <property type="protein sequence ID" value="MDO7923981.1"/>
    <property type="molecule type" value="Genomic_DNA"/>
</dbReference>
<comment type="caution">
    <text evidence="2">The sequence shown here is derived from an EMBL/GenBank/DDBJ whole genome shotgun (WGS) entry which is preliminary data.</text>
</comment>
<dbReference type="InterPro" id="IPR050077">
    <property type="entry name" value="LexA_repressor"/>
</dbReference>
<dbReference type="RefSeq" id="WP_246917489.1">
    <property type="nucleotide sequence ID" value="NZ_CP083834.1"/>
</dbReference>
<evidence type="ECO:0000259" key="1">
    <source>
        <dbReference type="Pfam" id="PF00717"/>
    </source>
</evidence>
<evidence type="ECO:0000313" key="2">
    <source>
        <dbReference type="EMBL" id="MDO7923981.1"/>
    </source>
</evidence>
<dbReference type="Gene3D" id="2.10.109.10">
    <property type="entry name" value="Umud Fragment, subunit A"/>
    <property type="match status" value="1"/>
</dbReference>
<proteinExistence type="predicted"/>